<comment type="caution">
    <text evidence="1">The sequence shown here is derived from an EMBL/GenBank/DDBJ whole genome shotgun (WGS) entry which is preliminary data.</text>
</comment>
<dbReference type="EMBL" id="JACWMW010000008">
    <property type="protein sequence ID" value="MBD1387734.1"/>
    <property type="molecule type" value="Genomic_DNA"/>
</dbReference>
<keyword evidence="2" id="KW-1185">Reference proteome</keyword>
<organism evidence="1 2">
    <name type="scientific">Mucilaginibacter rigui</name>
    <dbReference type="NCBI Taxonomy" id="534635"/>
    <lineage>
        <taxon>Bacteria</taxon>
        <taxon>Pseudomonadati</taxon>
        <taxon>Bacteroidota</taxon>
        <taxon>Sphingobacteriia</taxon>
        <taxon>Sphingobacteriales</taxon>
        <taxon>Sphingobacteriaceae</taxon>
        <taxon>Mucilaginibacter</taxon>
    </lineage>
</organism>
<evidence type="ECO:0000313" key="2">
    <source>
        <dbReference type="Proteomes" id="UP000618754"/>
    </source>
</evidence>
<dbReference type="Proteomes" id="UP000618754">
    <property type="component" value="Unassembled WGS sequence"/>
</dbReference>
<dbReference type="RefSeq" id="WP_191177577.1">
    <property type="nucleotide sequence ID" value="NZ_JACWMW010000008.1"/>
</dbReference>
<protein>
    <submittedName>
        <fullName evidence="1">Uncharacterized protein</fullName>
    </submittedName>
</protein>
<proteinExistence type="predicted"/>
<sequence length="45" mass="4892">MSRTAKKISTAAIIAITFLAYQFGKDIMKIGIKDGKATKMAMAKK</sequence>
<reference evidence="1 2" key="1">
    <citation type="submission" date="2020-09" db="EMBL/GenBank/DDBJ databases">
        <title>Novel species of Mucilaginibacter isolated from a glacier on the Tibetan Plateau.</title>
        <authorList>
            <person name="Liu Q."/>
            <person name="Xin Y.-H."/>
        </authorList>
    </citation>
    <scope>NUCLEOTIDE SEQUENCE [LARGE SCALE GENOMIC DNA]</scope>
    <source>
        <strain evidence="1 2">CGMCC 1.13878</strain>
    </source>
</reference>
<evidence type="ECO:0000313" key="1">
    <source>
        <dbReference type="EMBL" id="MBD1387734.1"/>
    </source>
</evidence>
<name>A0ABR7XAW6_9SPHI</name>
<gene>
    <name evidence="1" type="ORF">IDJ75_20800</name>
</gene>
<accession>A0ABR7XAW6</accession>